<dbReference type="Proteomes" id="UP000779900">
    <property type="component" value="Unassembled WGS sequence"/>
</dbReference>
<dbReference type="InterPro" id="IPR003473">
    <property type="entry name" value="NadA"/>
</dbReference>
<dbReference type="EC" id="2.5.1.72" evidence="3 10"/>
<dbReference type="Pfam" id="PF02445">
    <property type="entry name" value="NadA"/>
    <property type="match status" value="1"/>
</dbReference>
<evidence type="ECO:0000256" key="9">
    <source>
        <dbReference type="ARBA" id="ARBA00023014"/>
    </source>
</evidence>
<evidence type="ECO:0000256" key="3">
    <source>
        <dbReference type="ARBA" id="ARBA00012669"/>
    </source>
</evidence>
<evidence type="ECO:0000313" key="12">
    <source>
        <dbReference type="Proteomes" id="UP000779900"/>
    </source>
</evidence>
<evidence type="ECO:0000313" key="11">
    <source>
        <dbReference type="EMBL" id="MBM3332515.1"/>
    </source>
</evidence>
<dbReference type="GO" id="GO:0034628">
    <property type="term" value="P:'de novo' NAD+ biosynthetic process from L-aspartate"/>
    <property type="evidence" value="ECO:0007669"/>
    <property type="project" value="TreeGrafter"/>
</dbReference>
<evidence type="ECO:0000256" key="8">
    <source>
        <dbReference type="ARBA" id="ARBA00023004"/>
    </source>
</evidence>
<reference evidence="11" key="1">
    <citation type="submission" date="2019-03" db="EMBL/GenBank/DDBJ databases">
        <title>Lake Tanganyika Metagenome-Assembled Genomes (MAGs).</title>
        <authorList>
            <person name="Tran P."/>
        </authorList>
    </citation>
    <scope>NUCLEOTIDE SEQUENCE</scope>
    <source>
        <strain evidence="11">K_DeepCast_150m_m2_040</strain>
    </source>
</reference>
<dbReference type="InterPro" id="IPR036094">
    <property type="entry name" value="NadA_sf"/>
</dbReference>
<gene>
    <name evidence="11" type="primary">nadA</name>
    <name evidence="11" type="ORF">FJY68_11825</name>
</gene>
<dbReference type="GO" id="GO:0008987">
    <property type="term" value="F:quinolinate synthetase A activity"/>
    <property type="evidence" value="ECO:0007669"/>
    <property type="project" value="UniProtKB-UniRule"/>
</dbReference>
<name>A0A937XK02_UNCW3</name>
<dbReference type="PANTHER" id="PTHR30573">
    <property type="entry name" value="QUINOLINATE SYNTHETASE A"/>
    <property type="match status" value="1"/>
</dbReference>
<accession>A0A937XK02</accession>
<evidence type="ECO:0000256" key="1">
    <source>
        <dbReference type="ARBA" id="ARBA00001966"/>
    </source>
</evidence>
<evidence type="ECO:0000256" key="2">
    <source>
        <dbReference type="ARBA" id="ARBA00005065"/>
    </source>
</evidence>
<dbReference type="Gene3D" id="3.40.50.10800">
    <property type="entry name" value="NadA-like"/>
    <property type="match status" value="3"/>
</dbReference>
<keyword evidence="4" id="KW-0004">4Fe-4S</keyword>
<organism evidence="11 12">
    <name type="scientific">candidate division WOR-3 bacterium</name>
    <dbReference type="NCBI Taxonomy" id="2052148"/>
    <lineage>
        <taxon>Bacteria</taxon>
        <taxon>Bacteria division WOR-3</taxon>
    </lineage>
</organism>
<comment type="caution">
    <text evidence="11">The sequence shown here is derived from an EMBL/GenBank/DDBJ whole genome shotgun (WGS) entry which is preliminary data.</text>
</comment>
<evidence type="ECO:0000256" key="10">
    <source>
        <dbReference type="NCBIfam" id="TIGR00550"/>
    </source>
</evidence>
<dbReference type="GO" id="GO:0051539">
    <property type="term" value="F:4 iron, 4 sulfur cluster binding"/>
    <property type="evidence" value="ECO:0007669"/>
    <property type="project" value="UniProtKB-KW"/>
</dbReference>
<dbReference type="GO" id="GO:0046872">
    <property type="term" value="F:metal ion binding"/>
    <property type="evidence" value="ECO:0007669"/>
    <property type="project" value="UniProtKB-KW"/>
</dbReference>
<keyword evidence="9" id="KW-0411">Iron-sulfur</keyword>
<keyword evidence="6 11" id="KW-0808">Transferase</keyword>
<dbReference type="NCBIfam" id="TIGR00550">
    <property type="entry name" value="nadA"/>
    <property type="match status" value="1"/>
</dbReference>
<dbReference type="SUPFAM" id="SSF142754">
    <property type="entry name" value="NadA-like"/>
    <property type="match status" value="1"/>
</dbReference>
<protein>
    <recommendedName>
        <fullName evidence="3 10">Quinolinate synthase</fullName>
        <ecNumber evidence="3 10">2.5.1.72</ecNumber>
    </recommendedName>
</protein>
<evidence type="ECO:0000256" key="7">
    <source>
        <dbReference type="ARBA" id="ARBA00022723"/>
    </source>
</evidence>
<comment type="cofactor">
    <cofactor evidence="1">
        <name>[4Fe-4S] cluster</name>
        <dbReference type="ChEBI" id="CHEBI:49883"/>
    </cofactor>
</comment>
<evidence type="ECO:0000256" key="6">
    <source>
        <dbReference type="ARBA" id="ARBA00022679"/>
    </source>
</evidence>
<dbReference type="PANTHER" id="PTHR30573:SF0">
    <property type="entry name" value="QUINOLINATE SYNTHASE, CHLOROPLASTIC"/>
    <property type="match status" value="1"/>
</dbReference>
<sequence>MNSPSDSANLKSAIRNLKSAAGAVILAHNYQVPDIYDVADFIGDSLELARQARTVRSRLIVFCGVRFMAETAKLVNPETRVVLAAPDAGCQMADMVTAEALRARKSELGDVTTVAYVNTPAEVKAESDICCTSANAVRVVKSLPADQRILFVPDRHLAAYVAREAGRPLLDSRLPIPDSRLSPAGIIPWEGFCYVHASFRAADVERARKEHPDAFVVVHPECPLEAIDAADAAASTSGMVRLAREHGAIVLGTEAGMCDRVRRDLPQVRCWPLRRSALCRNMKLTRLEDVQAALEGAMPEIDVSAEAAGRARRALDRMMEVPGR</sequence>
<proteinExistence type="predicted"/>
<keyword evidence="5" id="KW-0662">Pyridine nucleotide biosynthesis</keyword>
<dbReference type="EMBL" id="VGIR01000096">
    <property type="protein sequence ID" value="MBM3332515.1"/>
    <property type="molecule type" value="Genomic_DNA"/>
</dbReference>
<keyword evidence="8" id="KW-0408">Iron</keyword>
<dbReference type="AlphaFoldDB" id="A0A937XK02"/>
<comment type="pathway">
    <text evidence="2">Cofactor biosynthesis; NAD(+) biosynthesis; quinolinate from iminoaspartate: step 1/1.</text>
</comment>
<evidence type="ECO:0000256" key="5">
    <source>
        <dbReference type="ARBA" id="ARBA00022642"/>
    </source>
</evidence>
<keyword evidence="7" id="KW-0479">Metal-binding</keyword>
<evidence type="ECO:0000256" key="4">
    <source>
        <dbReference type="ARBA" id="ARBA00022485"/>
    </source>
</evidence>